<dbReference type="EMBL" id="JACHBI010000009">
    <property type="protein sequence ID" value="MBB5575711.1"/>
    <property type="molecule type" value="Genomic_DNA"/>
</dbReference>
<sequence length="103" mass="11774">MTAYILTAEAESDLRSVIRYTRAQWSAAHVRRYVSALERGIANLAVGKAPFKDMSALYPALRMARCEHHYVFCLLREEAPALIVAILHERMDLMKRLAARLNE</sequence>
<dbReference type="Gene3D" id="3.30.2310.20">
    <property type="entry name" value="RelE-like"/>
    <property type="match status" value="1"/>
</dbReference>
<protein>
    <submittedName>
        <fullName evidence="2">Plasmid stabilization system protein ParE</fullName>
    </submittedName>
</protein>
<comment type="caution">
    <text evidence="2">The sequence shown here is derived from an EMBL/GenBank/DDBJ whole genome shotgun (WGS) entry which is preliminary data.</text>
</comment>
<organism evidence="2 3">
    <name type="scientific">Rhizobium paranaense</name>
    <dbReference type="NCBI Taxonomy" id="1650438"/>
    <lineage>
        <taxon>Bacteria</taxon>
        <taxon>Pseudomonadati</taxon>
        <taxon>Pseudomonadota</taxon>
        <taxon>Alphaproteobacteria</taxon>
        <taxon>Hyphomicrobiales</taxon>
        <taxon>Rhizobiaceae</taxon>
        <taxon>Rhizobium/Agrobacterium group</taxon>
        <taxon>Rhizobium</taxon>
    </lineage>
</organism>
<keyword evidence="3" id="KW-1185">Reference proteome</keyword>
<dbReference type="Proteomes" id="UP000549882">
    <property type="component" value="Unassembled WGS sequence"/>
</dbReference>
<dbReference type="InterPro" id="IPR035093">
    <property type="entry name" value="RelE/ParE_toxin_dom_sf"/>
</dbReference>
<dbReference type="Pfam" id="PF05016">
    <property type="entry name" value="ParE_toxin"/>
    <property type="match status" value="1"/>
</dbReference>
<dbReference type="InterPro" id="IPR007712">
    <property type="entry name" value="RelE/ParE_toxin"/>
</dbReference>
<proteinExistence type="predicted"/>
<reference evidence="2 3" key="1">
    <citation type="submission" date="2020-08" db="EMBL/GenBank/DDBJ databases">
        <title>Genomic Encyclopedia of Type Strains, Phase IV (KMG-V): Genome sequencing to study the core and pangenomes of soil and plant-associated prokaryotes.</title>
        <authorList>
            <person name="Whitman W."/>
        </authorList>
    </citation>
    <scope>NUCLEOTIDE SEQUENCE [LARGE SCALE GENOMIC DNA]</scope>
    <source>
        <strain evidence="2 3">SEMIA 4064</strain>
    </source>
</reference>
<dbReference type="AlphaFoldDB" id="A0A7W8XUG6"/>
<evidence type="ECO:0000256" key="1">
    <source>
        <dbReference type="ARBA" id="ARBA00022649"/>
    </source>
</evidence>
<evidence type="ECO:0000313" key="3">
    <source>
        <dbReference type="Proteomes" id="UP000549882"/>
    </source>
</evidence>
<dbReference type="RefSeq" id="WP_107107306.1">
    <property type="nucleotide sequence ID" value="NZ_JACHBI010000009.1"/>
</dbReference>
<name>A0A7W8XUG6_9HYPH</name>
<keyword evidence="1" id="KW-1277">Toxin-antitoxin system</keyword>
<evidence type="ECO:0000313" key="2">
    <source>
        <dbReference type="EMBL" id="MBB5575711.1"/>
    </source>
</evidence>
<accession>A0A7W8XUG6</accession>
<gene>
    <name evidence="2" type="ORF">GGD50_004346</name>
</gene>